<evidence type="ECO:0000256" key="2">
    <source>
        <dbReference type="ARBA" id="ARBA00004726"/>
    </source>
</evidence>
<dbReference type="GO" id="GO:0009231">
    <property type="term" value="P:riboflavin biosynthetic process"/>
    <property type="evidence" value="ECO:0007669"/>
    <property type="project" value="InterPro"/>
</dbReference>
<dbReference type="UniPathway" id="UPA00277">
    <property type="reaction ID" value="UER00407"/>
</dbReference>
<name>A0A1G9LCS0_9FIRM</name>
<keyword evidence="4 15" id="KW-0285">Flavoprotein</keyword>
<dbReference type="CDD" id="cd02064">
    <property type="entry name" value="FAD_synthetase_N"/>
    <property type="match status" value="1"/>
</dbReference>
<evidence type="ECO:0000256" key="15">
    <source>
        <dbReference type="PIRNR" id="PIRNR004491"/>
    </source>
</evidence>
<dbReference type="GO" id="GO:0005524">
    <property type="term" value="F:ATP binding"/>
    <property type="evidence" value="ECO:0007669"/>
    <property type="project" value="UniProtKB-UniRule"/>
</dbReference>
<evidence type="ECO:0000313" key="18">
    <source>
        <dbReference type="Proteomes" id="UP000199068"/>
    </source>
</evidence>
<evidence type="ECO:0000256" key="8">
    <source>
        <dbReference type="ARBA" id="ARBA00022741"/>
    </source>
</evidence>
<keyword evidence="12" id="KW-0511">Multifunctional enzyme</keyword>
<dbReference type="SUPFAM" id="SSF52374">
    <property type="entry name" value="Nucleotidylyl transferase"/>
    <property type="match status" value="1"/>
</dbReference>
<keyword evidence="11 15" id="KW-0067">ATP-binding</keyword>
<evidence type="ECO:0000256" key="5">
    <source>
        <dbReference type="ARBA" id="ARBA00022643"/>
    </source>
</evidence>
<dbReference type="PANTHER" id="PTHR22749">
    <property type="entry name" value="RIBOFLAVIN KINASE/FMN ADENYLYLTRANSFERASE"/>
    <property type="match status" value="1"/>
</dbReference>
<dbReference type="GO" id="GO:0003919">
    <property type="term" value="F:FMN adenylyltransferase activity"/>
    <property type="evidence" value="ECO:0007669"/>
    <property type="project" value="UniProtKB-UniRule"/>
</dbReference>
<keyword evidence="6 15" id="KW-0808">Transferase</keyword>
<dbReference type="PANTHER" id="PTHR22749:SF6">
    <property type="entry name" value="RIBOFLAVIN KINASE"/>
    <property type="match status" value="1"/>
</dbReference>
<dbReference type="EC" id="2.7.7.2" evidence="15"/>
<keyword evidence="10 15" id="KW-0274">FAD</keyword>
<dbReference type="NCBIfam" id="TIGR00083">
    <property type="entry name" value="ribF"/>
    <property type="match status" value="1"/>
</dbReference>
<evidence type="ECO:0000313" key="17">
    <source>
        <dbReference type="EMBL" id="SDL59751.1"/>
    </source>
</evidence>
<dbReference type="SMART" id="SM00904">
    <property type="entry name" value="Flavokinase"/>
    <property type="match status" value="1"/>
</dbReference>
<evidence type="ECO:0000259" key="16">
    <source>
        <dbReference type="SMART" id="SM00904"/>
    </source>
</evidence>
<dbReference type="InterPro" id="IPR023468">
    <property type="entry name" value="Riboflavin_kinase"/>
</dbReference>
<comment type="pathway">
    <text evidence="3 15">Cofactor biosynthesis; FMN biosynthesis; FMN from riboflavin (ATP route): step 1/1.</text>
</comment>
<dbReference type="EMBL" id="FNGW01000002">
    <property type="protein sequence ID" value="SDL59751.1"/>
    <property type="molecule type" value="Genomic_DNA"/>
</dbReference>
<dbReference type="RefSeq" id="WP_092724656.1">
    <property type="nucleotide sequence ID" value="NZ_FNGW01000002.1"/>
</dbReference>
<evidence type="ECO:0000256" key="4">
    <source>
        <dbReference type="ARBA" id="ARBA00022630"/>
    </source>
</evidence>
<dbReference type="Proteomes" id="UP000199068">
    <property type="component" value="Unassembled WGS sequence"/>
</dbReference>
<dbReference type="FunFam" id="3.40.50.620:FF:000021">
    <property type="entry name" value="Riboflavin biosynthesis protein"/>
    <property type="match status" value="1"/>
</dbReference>
<organism evidence="17 18">
    <name type="scientific">Romboutsia lituseburensis DSM 797</name>
    <dbReference type="NCBI Taxonomy" id="1121325"/>
    <lineage>
        <taxon>Bacteria</taxon>
        <taxon>Bacillati</taxon>
        <taxon>Bacillota</taxon>
        <taxon>Clostridia</taxon>
        <taxon>Peptostreptococcales</taxon>
        <taxon>Peptostreptococcaceae</taxon>
        <taxon>Romboutsia</taxon>
    </lineage>
</organism>
<dbReference type="InterPro" id="IPR015864">
    <property type="entry name" value="FAD_synthase"/>
</dbReference>
<sequence length="314" mass="36002">MNTIKSINEINNKNKSVITIGNFDGLHKGHQVLIKETVDYAKKNNIQSIVFTFENHPGNYFIPNSVKNIISEKQKLAILKNMGVDMVISIPFDDYMTKITPNEFVRNILVNKLNIEKLIIGHDFTFARNKEGNIDSLQLLSHKYKFKLQVVSPIRINGIRVSSTKIRGLILEGSLDKVRQYLGYNYQLEGRVIHSKKLGRTIGFPTANLESDNNMVIPKNGIYATKVYVEDKVYFGATNVGYNPTVNGKSLSIETNILEFDEDIYGKNIKVEFLERIRDEKKFSSLEELKNQLGKDTNYVFEKYICKTEKCMIK</sequence>
<dbReference type="Pfam" id="PF01687">
    <property type="entry name" value="Flavokinase"/>
    <property type="match status" value="1"/>
</dbReference>
<dbReference type="FunFam" id="2.40.30.30:FF:000003">
    <property type="entry name" value="Riboflavin biosynthesis protein"/>
    <property type="match status" value="1"/>
</dbReference>
<dbReference type="InterPro" id="IPR002606">
    <property type="entry name" value="Riboflavin_kinase_bac"/>
</dbReference>
<dbReference type="GO" id="GO:0008531">
    <property type="term" value="F:riboflavin kinase activity"/>
    <property type="evidence" value="ECO:0007669"/>
    <property type="project" value="UniProtKB-UniRule"/>
</dbReference>
<reference evidence="17 18" key="1">
    <citation type="submission" date="2016-10" db="EMBL/GenBank/DDBJ databases">
        <authorList>
            <person name="de Groot N.N."/>
        </authorList>
    </citation>
    <scope>NUCLEOTIDE SEQUENCE [LARGE SCALE GENOMIC DNA]</scope>
    <source>
        <strain evidence="17 18">DSM 797</strain>
    </source>
</reference>
<comment type="catalytic activity">
    <reaction evidence="13 15">
        <text>riboflavin + ATP = FMN + ADP + H(+)</text>
        <dbReference type="Rhea" id="RHEA:14357"/>
        <dbReference type="ChEBI" id="CHEBI:15378"/>
        <dbReference type="ChEBI" id="CHEBI:30616"/>
        <dbReference type="ChEBI" id="CHEBI:57986"/>
        <dbReference type="ChEBI" id="CHEBI:58210"/>
        <dbReference type="ChEBI" id="CHEBI:456216"/>
        <dbReference type="EC" id="2.7.1.26"/>
    </reaction>
</comment>
<keyword evidence="7 15" id="KW-0548">Nucleotidyltransferase</keyword>
<evidence type="ECO:0000256" key="12">
    <source>
        <dbReference type="ARBA" id="ARBA00023268"/>
    </source>
</evidence>
<keyword evidence="9 15" id="KW-0418">Kinase</keyword>
<keyword evidence="18" id="KW-1185">Reference proteome</keyword>
<comment type="catalytic activity">
    <reaction evidence="14 15">
        <text>FMN + ATP + H(+) = FAD + diphosphate</text>
        <dbReference type="Rhea" id="RHEA:17237"/>
        <dbReference type="ChEBI" id="CHEBI:15378"/>
        <dbReference type="ChEBI" id="CHEBI:30616"/>
        <dbReference type="ChEBI" id="CHEBI:33019"/>
        <dbReference type="ChEBI" id="CHEBI:57692"/>
        <dbReference type="ChEBI" id="CHEBI:58210"/>
        <dbReference type="EC" id="2.7.7.2"/>
    </reaction>
</comment>
<evidence type="ECO:0000256" key="13">
    <source>
        <dbReference type="ARBA" id="ARBA00047880"/>
    </source>
</evidence>
<dbReference type="Gene3D" id="2.40.30.30">
    <property type="entry name" value="Riboflavin kinase-like"/>
    <property type="match status" value="1"/>
</dbReference>
<dbReference type="STRING" id="1121325.SAMN04515677_102498"/>
<gene>
    <name evidence="17" type="ORF">SAMN04515677_102498</name>
</gene>
<dbReference type="AlphaFoldDB" id="A0A1G9LCS0"/>
<evidence type="ECO:0000256" key="3">
    <source>
        <dbReference type="ARBA" id="ARBA00005201"/>
    </source>
</evidence>
<evidence type="ECO:0000256" key="11">
    <source>
        <dbReference type="ARBA" id="ARBA00022840"/>
    </source>
</evidence>
<evidence type="ECO:0000256" key="10">
    <source>
        <dbReference type="ARBA" id="ARBA00022827"/>
    </source>
</evidence>
<dbReference type="InterPro" id="IPR014729">
    <property type="entry name" value="Rossmann-like_a/b/a_fold"/>
</dbReference>
<evidence type="ECO:0000256" key="9">
    <source>
        <dbReference type="ARBA" id="ARBA00022777"/>
    </source>
</evidence>
<keyword evidence="5 15" id="KW-0288">FMN</keyword>
<comment type="pathway">
    <text evidence="2 15">Cofactor biosynthesis; FAD biosynthesis; FAD from FMN: step 1/1.</text>
</comment>
<comment type="function">
    <text evidence="1">Catalyzes the phosphorylation of riboflavin to FMN followed by the adenylation of FMN to FAD.</text>
</comment>
<dbReference type="Gene3D" id="3.40.50.620">
    <property type="entry name" value="HUPs"/>
    <property type="match status" value="1"/>
</dbReference>
<dbReference type="InterPro" id="IPR015865">
    <property type="entry name" value="Riboflavin_kinase_bac/euk"/>
</dbReference>
<evidence type="ECO:0000256" key="7">
    <source>
        <dbReference type="ARBA" id="ARBA00022695"/>
    </source>
</evidence>
<dbReference type="Pfam" id="PF06574">
    <property type="entry name" value="FAD_syn"/>
    <property type="match status" value="1"/>
</dbReference>
<dbReference type="GO" id="GO:0006747">
    <property type="term" value="P:FAD biosynthetic process"/>
    <property type="evidence" value="ECO:0007669"/>
    <property type="project" value="UniProtKB-UniRule"/>
</dbReference>
<proteinExistence type="inferred from homology"/>
<dbReference type="EC" id="2.7.1.26" evidence="15"/>
<protein>
    <recommendedName>
        <fullName evidence="15">Riboflavin biosynthesis protein</fullName>
    </recommendedName>
    <domain>
        <recommendedName>
            <fullName evidence="15">Riboflavin kinase</fullName>
            <ecNumber evidence="15">2.7.1.26</ecNumber>
        </recommendedName>
        <alternativeName>
            <fullName evidence="15">Flavokinase</fullName>
        </alternativeName>
    </domain>
    <domain>
        <recommendedName>
            <fullName evidence="15">FMN adenylyltransferase</fullName>
            <ecNumber evidence="15">2.7.7.2</ecNumber>
        </recommendedName>
        <alternativeName>
            <fullName evidence="15">FAD pyrophosphorylase</fullName>
        </alternativeName>
        <alternativeName>
            <fullName evidence="15">FAD synthase</fullName>
        </alternativeName>
    </domain>
</protein>
<dbReference type="NCBIfam" id="NF004160">
    <property type="entry name" value="PRK05627.1-3"/>
    <property type="match status" value="1"/>
</dbReference>
<dbReference type="UniPathway" id="UPA00276">
    <property type="reaction ID" value="UER00406"/>
</dbReference>
<keyword evidence="8 15" id="KW-0547">Nucleotide-binding</keyword>
<dbReference type="GO" id="GO:0009398">
    <property type="term" value="P:FMN biosynthetic process"/>
    <property type="evidence" value="ECO:0007669"/>
    <property type="project" value="UniProtKB-UniRule"/>
</dbReference>
<feature type="domain" description="Riboflavin kinase" evidence="16">
    <location>
        <begin position="181"/>
        <end position="305"/>
    </location>
</feature>
<comment type="similarity">
    <text evidence="15">Belongs to the ribF family.</text>
</comment>
<dbReference type="SUPFAM" id="SSF82114">
    <property type="entry name" value="Riboflavin kinase-like"/>
    <property type="match status" value="1"/>
</dbReference>
<evidence type="ECO:0000256" key="1">
    <source>
        <dbReference type="ARBA" id="ARBA00002121"/>
    </source>
</evidence>
<evidence type="ECO:0000256" key="6">
    <source>
        <dbReference type="ARBA" id="ARBA00022679"/>
    </source>
</evidence>
<dbReference type="InterPro" id="IPR023465">
    <property type="entry name" value="Riboflavin_kinase_dom_sf"/>
</dbReference>
<accession>A0A1G9LCS0</accession>
<evidence type="ECO:0000256" key="14">
    <source>
        <dbReference type="ARBA" id="ARBA00049494"/>
    </source>
</evidence>
<dbReference type="NCBIfam" id="NF004162">
    <property type="entry name" value="PRK05627.1-5"/>
    <property type="match status" value="1"/>
</dbReference>
<dbReference type="PIRSF" id="PIRSF004491">
    <property type="entry name" value="FAD_Synth"/>
    <property type="match status" value="1"/>
</dbReference>